<dbReference type="Gene3D" id="3.50.30.30">
    <property type="match status" value="1"/>
</dbReference>
<dbReference type="PANTHER" id="PTHR10795">
    <property type="entry name" value="PROPROTEIN CONVERTASE SUBTILISIN/KEXIN"/>
    <property type="match status" value="1"/>
</dbReference>
<dbReference type="GO" id="GO:0006508">
    <property type="term" value="P:proteolysis"/>
    <property type="evidence" value="ECO:0007669"/>
    <property type="project" value="UniProtKB-KW"/>
</dbReference>
<keyword evidence="6 12" id="KW-0645">Protease</keyword>
<keyword evidence="9 12" id="KW-0720">Serine protease</keyword>
<dbReference type="PROSITE" id="PS51892">
    <property type="entry name" value="SUBTILASE"/>
    <property type="match status" value="1"/>
</dbReference>
<keyword evidence="5" id="KW-0964">Secreted</keyword>
<dbReference type="InterPro" id="IPR046450">
    <property type="entry name" value="PA_dom_sf"/>
</dbReference>
<evidence type="ECO:0008006" key="21">
    <source>
        <dbReference type="Google" id="ProtNLM"/>
    </source>
</evidence>
<evidence type="ECO:0000256" key="4">
    <source>
        <dbReference type="ARBA" id="ARBA00022523"/>
    </source>
</evidence>
<feature type="domain" description="PA" evidence="16">
    <location>
        <begin position="368"/>
        <end position="455"/>
    </location>
</feature>
<evidence type="ECO:0000259" key="17">
    <source>
        <dbReference type="Pfam" id="PF05922"/>
    </source>
</evidence>
<dbReference type="SUPFAM" id="SSF52743">
    <property type="entry name" value="Subtilisin-like"/>
    <property type="match status" value="1"/>
</dbReference>
<dbReference type="InterPro" id="IPR036852">
    <property type="entry name" value="Peptidase_S8/S53_dom_sf"/>
</dbReference>
<dbReference type="GO" id="GO:0009610">
    <property type="term" value="P:response to symbiotic fungus"/>
    <property type="evidence" value="ECO:0007669"/>
    <property type="project" value="UniProtKB-ARBA"/>
</dbReference>
<evidence type="ECO:0000256" key="14">
    <source>
        <dbReference type="SAM" id="SignalP"/>
    </source>
</evidence>
<evidence type="ECO:0000313" key="19">
    <source>
        <dbReference type="EMBL" id="KAH7512676.1"/>
    </source>
</evidence>
<proteinExistence type="inferred from homology"/>
<dbReference type="Gene3D" id="3.30.70.80">
    <property type="entry name" value="Peptidase S8 propeptide/proteinase inhibitor I9"/>
    <property type="match status" value="1"/>
</dbReference>
<feature type="domain" description="Inhibitor I9" evidence="17">
    <location>
        <begin position="41"/>
        <end position="114"/>
    </location>
</feature>
<keyword evidence="10" id="KW-0325">Glycoprotein</keyword>
<evidence type="ECO:0000256" key="5">
    <source>
        <dbReference type="ARBA" id="ARBA00022525"/>
    </source>
</evidence>
<evidence type="ECO:0000256" key="6">
    <source>
        <dbReference type="ARBA" id="ARBA00022670"/>
    </source>
</evidence>
<dbReference type="EMBL" id="JAEACU010000012">
    <property type="protein sequence ID" value="KAH7512676.1"/>
    <property type="molecule type" value="Genomic_DNA"/>
</dbReference>
<feature type="active site" description="Charge relay system" evidence="11 12">
    <location>
        <position position="207"/>
    </location>
</feature>
<dbReference type="GO" id="GO:0048046">
    <property type="term" value="C:apoplast"/>
    <property type="evidence" value="ECO:0007669"/>
    <property type="project" value="UniProtKB-SubCell"/>
</dbReference>
<evidence type="ECO:0000256" key="12">
    <source>
        <dbReference type="PROSITE-ProRule" id="PRU01240"/>
    </source>
</evidence>
<comment type="function">
    <text evidence="1">Required for arbuscular mycorrhiza (AM) development during AM symbiosis with AM fungi (e.g. Glomeromycota intraradices).</text>
</comment>
<dbReference type="FunFam" id="3.50.30.30:FF:000005">
    <property type="entry name" value="subtilisin-like protease SBT1.5"/>
    <property type="match status" value="1"/>
</dbReference>
<evidence type="ECO:0000256" key="10">
    <source>
        <dbReference type="ARBA" id="ARBA00023180"/>
    </source>
</evidence>
<dbReference type="CDD" id="cd04852">
    <property type="entry name" value="Peptidases_S8_3"/>
    <property type="match status" value="1"/>
</dbReference>
<dbReference type="Pfam" id="PF05922">
    <property type="entry name" value="Inhibitor_I9"/>
    <property type="match status" value="1"/>
</dbReference>
<feature type="domain" description="Subtilisin-like protease fibronectin type-III" evidence="18">
    <location>
        <begin position="656"/>
        <end position="727"/>
    </location>
</feature>
<dbReference type="InterPro" id="IPR034197">
    <property type="entry name" value="Peptidases_S8_3"/>
</dbReference>
<dbReference type="InterPro" id="IPR037045">
    <property type="entry name" value="S8pro/Inhibitor_I9_sf"/>
</dbReference>
<keyword evidence="8 12" id="KW-0378">Hydrolase</keyword>
<comment type="subcellular location">
    <subcellularLocation>
        <location evidence="2">Secreted</location>
        <location evidence="2">Extracellular space</location>
        <location evidence="2">Apoplast</location>
    </subcellularLocation>
</comment>
<evidence type="ECO:0000256" key="2">
    <source>
        <dbReference type="ARBA" id="ARBA00004271"/>
    </source>
</evidence>
<feature type="active site" description="Charge relay system" evidence="11 12">
    <location>
        <position position="149"/>
    </location>
</feature>
<dbReference type="InterPro" id="IPR000209">
    <property type="entry name" value="Peptidase_S8/S53_dom"/>
</dbReference>
<organism evidence="19 20">
    <name type="scientific">Ziziphus jujuba var. spinosa</name>
    <dbReference type="NCBI Taxonomy" id="714518"/>
    <lineage>
        <taxon>Eukaryota</taxon>
        <taxon>Viridiplantae</taxon>
        <taxon>Streptophyta</taxon>
        <taxon>Embryophyta</taxon>
        <taxon>Tracheophyta</taxon>
        <taxon>Spermatophyta</taxon>
        <taxon>Magnoliopsida</taxon>
        <taxon>eudicotyledons</taxon>
        <taxon>Gunneridae</taxon>
        <taxon>Pentapetalae</taxon>
        <taxon>rosids</taxon>
        <taxon>fabids</taxon>
        <taxon>Rosales</taxon>
        <taxon>Rhamnaceae</taxon>
        <taxon>Paliureae</taxon>
        <taxon>Ziziphus</taxon>
    </lineage>
</organism>
<evidence type="ECO:0000256" key="1">
    <source>
        <dbReference type="ARBA" id="ARBA00002076"/>
    </source>
</evidence>
<dbReference type="AlphaFoldDB" id="A0A978UD33"/>
<evidence type="ECO:0000256" key="9">
    <source>
        <dbReference type="ARBA" id="ARBA00022825"/>
    </source>
</evidence>
<dbReference type="Pfam" id="PF17766">
    <property type="entry name" value="fn3_6"/>
    <property type="match status" value="2"/>
</dbReference>
<evidence type="ECO:0000256" key="11">
    <source>
        <dbReference type="PIRSR" id="PIRSR615500-1"/>
    </source>
</evidence>
<dbReference type="Gene3D" id="3.40.50.200">
    <property type="entry name" value="Peptidase S8/S53 domain"/>
    <property type="match status" value="1"/>
</dbReference>
<evidence type="ECO:0000259" key="18">
    <source>
        <dbReference type="Pfam" id="PF17766"/>
    </source>
</evidence>
<name>A0A978UD33_ZIZJJ</name>
<protein>
    <recommendedName>
        <fullName evidence="21">Subtilisin-like protease SBT1.2</fullName>
    </recommendedName>
</protein>
<feature type="active site" description="Charge relay system" evidence="11 12">
    <location>
        <position position="542"/>
    </location>
</feature>
<dbReference type="InterPro" id="IPR041469">
    <property type="entry name" value="Subtilisin-like_FN3"/>
</dbReference>
<dbReference type="InterPro" id="IPR045051">
    <property type="entry name" value="SBT"/>
</dbReference>
<evidence type="ECO:0000259" key="15">
    <source>
        <dbReference type="Pfam" id="PF00082"/>
    </source>
</evidence>
<comment type="caution">
    <text evidence="19">The sequence shown here is derived from an EMBL/GenBank/DDBJ whole genome shotgun (WGS) entry which is preliminary data.</text>
</comment>
<dbReference type="Pfam" id="PF00082">
    <property type="entry name" value="Peptidase_S8"/>
    <property type="match status" value="1"/>
</dbReference>
<dbReference type="Pfam" id="PF02225">
    <property type="entry name" value="PA"/>
    <property type="match status" value="1"/>
</dbReference>
<comment type="similarity">
    <text evidence="3 12">Belongs to the peptidase S8 family.</text>
</comment>
<feature type="signal peptide" evidence="14">
    <location>
        <begin position="1"/>
        <end position="23"/>
    </location>
</feature>
<keyword evidence="4" id="KW-0052">Apoplast</keyword>
<reference evidence="19" key="1">
    <citation type="journal article" date="2021" name="Front. Plant Sci.">
        <title>Chromosome-Scale Genome Assembly for Chinese Sour Jujube and Insights Into Its Genome Evolution and Domestication Signature.</title>
        <authorList>
            <person name="Shen L.-Y."/>
            <person name="Luo H."/>
            <person name="Wang X.-L."/>
            <person name="Wang X.-M."/>
            <person name="Qiu X.-J."/>
            <person name="Liu H."/>
            <person name="Zhou S.-S."/>
            <person name="Jia K.-H."/>
            <person name="Nie S."/>
            <person name="Bao Y.-T."/>
            <person name="Zhang R.-G."/>
            <person name="Yun Q.-Z."/>
            <person name="Chai Y.-H."/>
            <person name="Lu J.-Y."/>
            <person name="Li Y."/>
            <person name="Zhao S.-W."/>
            <person name="Mao J.-F."/>
            <person name="Jia S.-G."/>
            <person name="Mao Y.-M."/>
        </authorList>
    </citation>
    <scope>NUCLEOTIDE SEQUENCE</scope>
    <source>
        <strain evidence="19">AT0</strain>
        <tissue evidence="19">Leaf</tissue>
    </source>
</reference>
<dbReference type="Gene3D" id="2.60.40.2310">
    <property type="match status" value="2"/>
</dbReference>
<accession>A0A978UD33</accession>
<evidence type="ECO:0000259" key="16">
    <source>
        <dbReference type="Pfam" id="PF02225"/>
    </source>
</evidence>
<dbReference type="Proteomes" id="UP000813462">
    <property type="component" value="Unassembled WGS sequence"/>
</dbReference>
<keyword evidence="7 14" id="KW-0732">Signal</keyword>
<feature type="region of interest" description="Disordered" evidence="13">
    <location>
        <begin position="191"/>
        <end position="211"/>
    </location>
</feature>
<dbReference type="InterPro" id="IPR010259">
    <property type="entry name" value="S8pro/Inhibitor_I9"/>
</dbReference>
<dbReference type="InterPro" id="IPR003137">
    <property type="entry name" value="PA_domain"/>
</dbReference>
<dbReference type="SUPFAM" id="SSF52025">
    <property type="entry name" value="PA domain"/>
    <property type="match status" value="1"/>
</dbReference>
<feature type="domain" description="Peptidase S8/S53" evidence="15">
    <location>
        <begin position="140"/>
        <end position="579"/>
    </location>
</feature>
<feature type="chain" id="PRO_5037930737" description="Subtilisin-like protease SBT1.2" evidence="14">
    <location>
        <begin position="24"/>
        <end position="827"/>
    </location>
</feature>
<evidence type="ECO:0000256" key="7">
    <source>
        <dbReference type="ARBA" id="ARBA00022729"/>
    </source>
</evidence>
<dbReference type="CDD" id="cd02120">
    <property type="entry name" value="PA_subtilisin_like"/>
    <property type="match status" value="1"/>
</dbReference>
<feature type="domain" description="Subtilisin-like protease fibronectin type-III" evidence="18">
    <location>
        <begin position="744"/>
        <end position="824"/>
    </location>
</feature>
<dbReference type="GO" id="GO:0004252">
    <property type="term" value="F:serine-type endopeptidase activity"/>
    <property type="evidence" value="ECO:0007669"/>
    <property type="project" value="UniProtKB-UniRule"/>
</dbReference>
<dbReference type="InterPro" id="IPR015500">
    <property type="entry name" value="Peptidase_S8_subtilisin-rel"/>
</dbReference>
<evidence type="ECO:0000256" key="8">
    <source>
        <dbReference type="ARBA" id="ARBA00022801"/>
    </source>
</evidence>
<evidence type="ECO:0000313" key="20">
    <source>
        <dbReference type="Proteomes" id="UP000813462"/>
    </source>
</evidence>
<dbReference type="PRINTS" id="PR00723">
    <property type="entry name" value="SUBTILISIN"/>
</dbReference>
<evidence type="ECO:0000256" key="13">
    <source>
        <dbReference type="SAM" id="MobiDB-lite"/>
    </source>
</evidence>
<sequence length="827" mass="88890">MLKITIFFLQLLFLRNCSLQATADEGLQEQSNYQTFIVFTKKPAAGVSLQNWYQTFLTSTATIATNSNQQPQILYAYRNVVAGFAARLTADQVKAMEEMEGFLSAQPERIFPLHTTHTPNFLGLTINRGLGFWKDDSNYGKGVIIGVVDTGAFPDHPSFSDDGVPPPPAKWKGKCEFKKTECNNKLIGARGLRSSNTSEPPYDKEGHGSHTASTAAGNFVKGANVFGNAQGTAVGIAPHAHLAIYKACAERSCKETDILAAIDAAVEDGVDVLSISLGDGKVQQTPFYKDTIGLAAFTSIQKGIFVSCSAGNAGPEYKTLSNEAPWLLTVGASTIDRTIKATAKLGNGAEFDGESLFQPKTFNPKLIPLVYPGSKWNISAALCDRGSLSNTDVKGKIVLCERGGMIPRIAKGEEVKNAGGVAMILMNEKRDGYSILADPHILPATHVSYESGLKIKAYINSTRDPKATILFKGTVIGKSTIAPSVASISSRGPSKASPGILKPDIIGPGVSILAAWPVSVDHTHSNISTMRKSTFNMDTGTSMSCPHLSGVAALLKSSHPDWSPAAIKSAIMTTADAVNNVGKPIVDETSFPADVFAVGAGHVNPYKANDPGLVYDIEPDDYIPYLCGLNYTDKEVEIIVHRSVKCSEVKIIAEAQLNYPSFSVLLRSKSVSLTRTVTNVGEAKSTYTLEKSVPPGIGIIVKPEKLVFSKVNQKATYTVKLIPQSGARKSGRVFAQGIYFLFLSFTRTVTNVGEAKSTLEKFVLPGIGIGVTPEKIVFGEINHKATYTVKFIPQNDSQTDGKLFVEGYLKWVSGKYSVRSPISITFV</sequence>
<evidence type="ECO:0000256" key="3">
    <source>
        <dbReference type="ARBA" id="ARBA00011073"/>
    </source>
</evidence>
<gene>
    <name evidence="19" type="ORF">FEM48_Zijuj12G0116100</name>
</gene>